<feature type="transmembrane region" description="Helical" evidence="3">
    <location>
        <begin position="43"/>
        <end position="66"/>
    </location>
</feature>
<dbReference type="InterPro" id="IPR042003">
    <property type="entry name" value="Sortase_E"/>
</dbReference>
<gene>
    <name evidence="4" type="ORF">T9R20_00085</name>
</gene>
<keyword evidence="3" id="KW-0472">Membrane</keyword>
<reference evidence="4 5" key="1">
    <citation type="submission" date="2023-06" db="EMBL/GenBank/DDBJ databases">
        <title>Rock-solubilizing bacteria, Microbacterium invictum, promotes re-establishment of vegetation in rocky wasteland by accelerating rock bio-weathering and reshaping soil bacterial community.</title>
        <authorList>
            <person name="Liu C."/>
        </authorList>
    </citation>
    <scope>NUCLEOTIDE SEQUENCE [LARGE SCALE GENOMIC DNA]</scope>
    <source>
        <strain evidence="4 5">X-18</strain>
    </source>
</reference>
<protein>
    <submittedName>
        <fullName evidence="4">Class E sortase</fullName>
    </submittedName>
</protein>
<dbReference type="RefSeq" id="WP_322410538.1">
    <property type="nucleotide sequence ID" value="NZ_CP139779.1"/>
</dbReference>
<sequence length="286" mass="31218">MGDERDERMTEPALRRDRTARSAPPEAPQATEAPRRAKPRPRLSIVGVFGELLITAGVVTLLYVGWQMYFGDLIFGAQANAEGQELSEQWAEQYAESLPETVPTPSGEPTAEAEAAPPEPVILPEPTGTEDFAIMRIPRFGADYEWIMAGGVTRAGTLDNFRIGHYPGSKMPGEVGNFAVAGHRTTYGAPFNRIAELHVGDAIVIETPAGWYTYRFRTLEYVTPDEVEVLSAVPQMPDVPANGRYITMTSCSPMFSLAERIVAYGVFESFQPYADGPPASLTEAVS</sequence>
<keyword evidence="3" id="KW-0812">Transmembrane</keyword>
<evidence type="ECO:0000313" key="4">
    <source>
        <dbReference type="EMBL" id="WQB70394.1"/>
    </source>
</evidence>
<dbReference type="Proteomes" id="UP001324533">
    <property type="component" value="Chromosome"/>
</dbReference>
<dbReference type="CDD" id="cd05830">
    <property type="entry name" value="Sortase_E"/>
    <property type="match status" value="1"/>
</dbReference>
<dbReference type="InterPro" id="IPR005754">
    <property type="entry name" value="Sortase"/>
</dbReference>
<feature type="region of interest" description="Disordered" evidence="2">
    <location>
        <begin position="1"/>
        <end position="39"/>
    </location>
</feature>
<proteinExistence type="predicted"/>
<evidence type="ECO:0000256" key="1">
    <source>
        <dbReference type="ARBA" id="ARBA00022801"/>
    </source>
</evidence>
<feature type="region of interest" description="Disordered" evidence="2">
    <location>
        <begin position="95"/>
        <end position="124"/>
    </location>
</feature>
<dbReference type="InterPro" id="IPR053465">
    <property type="entry name" value="Sortase_Class_E"/>
</dbReference>
<feature type="compositionally biased region" description="Low complexity" evidence="2">
    <location>
        <begin position="103"/>
        <end position="116"/>
    </location>
</feature>
<feature type="compositionally biased region" description="Basic and acidic residues" evidence="2">
    <location>
        <begin position="1"/>
        <end position="20"/>
    </location>
</feature>
<accession>A0ABZ0VAA7</accession>
<dbReference type="Pfam" id="PF04203">
    <property type="entry name" value="Sortase"/>
    <property type="match status" value="1"/>
</dbReference>
<name>A0ABZ0VAA7_9MICO</name>
<evidence type="ECO:0000256" key="3">
    <source>
        <dbReference type="SAM" id="Phobius"/>
    </source>
</evidence>
<keyword evidence="1" id="KW-0378">Hydrolase</keyword>
<dbReference type="SUPFAM" id="SSF63817">
    <property type="entry name" value="Sortase"/>
    <property type="match status" value="1"/>
</dbReference>
<dbReference type="Gene3D" id="2.40.260.10">
    <property type="entry name" value="Sortase"/>
    <property type="match status" value="1"/>
</dbReference>
<dbReference type="EMBL" id="CP139779">
    <property type="protein sequence ID" value="WQB70394.1"/>
    <property type="molecule type" value="Genomic_DNA"/>
</dbReference>
<organism evidence="4 5">
    <name type="scientific">Microbacterium invictum</name>
    <dbReference type="NCBI Taxonomy" id="515415"/>
    <lineage>
        <taxon>Bacteria</taxon>
        <taxon>Bacillati</taxon>
        <taxon>Actinomycetota</taxon>
        <taxon>Actinomycetes</taxon>
        <taxon>Micrococcales</taxon>
        <taxon>Microbacteriaceae</taxon>
        <taxon>Microbacterium</taxon>
    </lineage>
</organism>
<keyword evidence="5" id="KW-1185">Reference proteome</keyword>
<dbReference type="NCBIfam" id="NF033747">
    <property type="entry name" value="class_E_sortase"/>
    <property type="match status" value="1"/>
</dbReference>
<evidence type="ECO:0000313" key="5">
    <source>
        <dbReference type="Proteomes" id="UP001324533"/>
    </source>
</evidence>
<keyword evidence="3" id="KW-1133">Transmembrane helix</keyword>
<dbReference type="InterPro" id="IPR023365">
    <property type="entry name" value="Sortase_dom-sf"/>
</dbReference>
<evidence type="ECO:0000256" key="2">
    <source>
        <dbReference type="SAM" id="MobiDB-lite"/>
    </source>
</evidence>